<feature type="region of interest" description="Disordered" evidence="1">
    <location>
        <begin position="347"/>
        <end position="490"/>
    </location>
</feature>
<dbReference type="EnsemblMetazoa" id="SCAU016113-RA">
    <property type="protein sequence ID" value="SCAU016113-PA"/>
    <property type="gene ID" value="SCAU016113"/>
</dbReference>
<dbReference type="STRING" id="35570.A0A1I8QDH0"/>
<proteinExistence type="predicted"/>
<gene>
    <name evidence="2" type="primary">106089123</name>
</gene>
<evidence type="ECO:0000313" key="2">
    <source>
        <dbReference type="EnsemblMetazoa" id="SCAU016113-PA"/>
    </source>
</evidence>
<accession>A0A1I8QDH0</accession>
<sequence length="629" mass="68858">MQYSSRSDNYSSSLRDSPPKWTSGKEQKAGYAYKSSYQYSTTGSGSGSYQDKPVDKNIDQLDALLEDLKNEREVTRDRDHSMNYRTIERSTNEDPLSGTVTKTTRVIKTTKNLGGGHDDSDIYPTSDYSTLRSNGTLVRNDYQTLEKPYAPGSLSPGGGFYETKHHTKVYESNRSLNKQPEFVPTANSTTVATTTTNATHLEEDLKNITLNDDILPVPGTKVTTTVRTYTYEIPANAPLPTSNTLSRKIHYNTVQTNETNNLVQPHPVHAIPPTVVYNTESYSTLNKGHDKPSPSPAVTNLNYEVREHYETNTMRNNTLPLHPRNQHPGQPGEPTNTIVYNIHNTTTTTNTERPGYPPHSPKSPTVTYVSGPHSPAPHGPHHGPHHGPPHGPTTHHYIYKESTNTVNTIHGPGGPPNEPMLTPKNNTPNTLNRPTGGYPPNGSPGHPPNGGTPVYPANGHPPNSTITYNYSSTTTNNRRGPDYGSPSSPLPPAPFPVDGVEYPVGNGNPPQRVDELMQSFGHPDAVDRPDLNTPRKREIETAVASPNQQQIPSVNRAGRDIYYPPGHEMMLTKRQEMHASGSQAGGRWAKGSGMYEYESGSRSKTTTKSGGAMVPVCLPLCCAMPCSIM</sequence>
<dbReference type="PANTHER" id="PTHR41156:SF1">
    <property type="entry name" value="ZASP-LIKE MOTIF DOMAIN-CONTAINING PROTEIN"/>
    <property type="match status" value="1"/>
</dbReference>
<dbReference type="VEuPathDB" id="VectorBase:SCAU016113"/>
<organism evidence="2 3">
    <name type="scientific">Stomoxys calcitrans</name>
    <name type="common">Stable fly</name>
    <name type="synonym">Conops calcitrans</name>
    <dbReference type="NCBI Taxonomy" id="35570"/>
    <lineage>
        <taxon>Eukaryota</taxon>
        <taxon>Metazoa</taxon>
        <taxon>Ecdysozoa</taxon>
        <taxon>Arthropoda</taxon>
        <taxon>Hexapoda</taxon>
        <taxon>Insecta</taxon>
        <taxon>Pterygota</taxon>
        <taxon>Neoptera</taxon>
        <taxon>Endopterygota</taxon>
        <taxon>Diptera</taxon>
        <taxon>Brachycera</taxon>
        <taxon>Muscomorpha</taxon>
        <taxon>Muscoidea</taxon>
        <taxon>Muscidae</taxon>
        <taxon>Stomoxys</taxon>
    </lineage>
</organism>
<dbReference type="AlphaFoldDB" id="A0A1I8QDH0"/>
<reference evidence="2" key="1">
    <citation type="submission" date="2020-05" db="UniProtKB">
        <authorList>
            <consortium name="EnsemblMetazoa"/>
        </authorList>
    </citation>
    <scope>IDENTIFICATION</scope>
    <source>
        <strain evidence="2">USDA</strain>
    </source>
</reference>
<feature type="compositionally biased region" description="Low complexity" evidence="1">
    <location>
        <begin position="1"/>
        <end position="16"/>
    </location>
</feature>
<dbReference type="OrthoDB" id="6372047at2759"/>
<feature type="compositionally biased region" description="Basic residues" evidence="1">
    <location>
        <begin position="379"/>
        <end position="388"/>
    </location>
</feature>
<evidence type="ECO:0000256" key="1">
    <source>
        <dbReference type="SAM" id="MobiDB-lite"/>
    </source>
</evidence>
<dbReference type="Proteomes" id="UP000095300">
    <property type="component" value="Unassembled WGS sequence"/>
</dbReference>
<evidence type="ECO:0000313" key="3">
    <source>
        <dbReference type="Proteomes" id="UP000095300"/>
    </source>
</evidence>
<feature type="compositionally biased region" description="Low complexity" evidence="1">
    <location>
        <begin position="463"/>
        <end position="477"/>
    </location>
</feature>
<feature type="compositionally biased region" description="Low complexity" evidence="1">
    <location>
        <begin position="419"/>
        <end position="440"/>
    </location>
</feature>
<name>A0A1I8QDH0_STOCA</name>
<dbReference type="PANTHER" id="PTHR41156">
    <property type="entry name" value="AGAP006184-PA"/>
    <property type="match status" value="1"/>
</dbReference>
<protein>
    <submittedName>
        <fullName evidence="2">Uncharacterized protein</fullName>
    </submittedName>
</protein>
<keyword evidence="3" id="KW-1185">Reference proteome</keyword>
<feature type="region of interest" description="Disordered" evidence="1">
    <location>
        <begin position="1"/>
        <end position="29"/>
    </location>
</feature>